<dbReference type="PANTHER" id="PTHR30055:SF227">
    <property type="entry name" value="TRANSCRIPTIONAL REGULATORY PROTEIN (PROBABLY TETR-FAMILY)-RELATED"/>
    <property type="match status" value="1"/>
</dbReference>
<evidence type="ECO:0000313" key="6">
    <source>
        <dbReference type="EMBL" id="QES51144.1"/>
    </source>
</evidence>
<dbReference type="Gene3D" id="1.10.357.10">
    <property type="entry name" value="Tetracycline Repressor, domain 2"/>
    <property type="match status" value="1"/>
</dbReference>
<dbReference type="PANTHER" id="PTHR30055">
    <property type="entry name" value="HTH-TYPE TRANSCRIPTIONAL REGULATOR RUTR"/>
    <property type="match status" value="1"/>
</dbReference>
<evidence type="ECO:0000256" key="2">
    <source>
        <dbReference type="ARBA" id="ARBA00023125"/>
    </source>
</evidence>
<dbReference type="InterPro" id="IPR054129">
    <property type="entry name" value="DesT_TetR_C"/>
</dbReference>
<dbReference type="EMBL" id="CP029190">
    <property type="protein sequence ID" value="QES51144.1"/>
    <property type="molecule type" value="Genomic_DNA"/>
</dbReference>
<proteinExistence type="predicted"/>
<reference evidence="6 7" key="1">
    <citation type="submission" date="2018-05" db="EMBL/GenBank/DDBJ databases">
        <title>Streptomyces venezuelae.</title>
        <authorList>
            <person name="Kim W."/>
            <person name="Lee N."/>
            <person name="Cho B.-K."/>
        </authorList>
    </citation>
    <scope>NUCLEOTIDE SEQUENCE [LARGE SCALE GENOMIC DNA]</scope>
    <source>
        <strain evidence="6 7">ATCC 21782</strain>
    </source>
</reference>
<keyword evidence="3" id="KW-0804">Transcription</keyword>
<gene>
    <name evidence="6" type="ORF">DEJ50_28190</name>
</gene>
<organism evidence="6 7">
    <name type="scientific">Streptomyces venezuelae</name>
    <dbReference type="NCBI Taxonomy" id="54571"/>
    <lineage>
        <taxon>Bacteria</taxon>
        <taxon>Bacillati</taxon>
        <taxon>Actinomycetota</taxon>
        <taxon>Actinomycetes</taxon>
        <taxon>Kitasatosporales</taxon>
        <taxon>Streptomycetaceae</taxon>
        <taxon>Streptomyces</taxon>
    </lineage>
</organism>
<evidence type="ECO:0000256" key="4">
    <source>
        <dbReference type="PROSITE-ProRule" id="PRU00335"/>
    </source>
</evidence>
<dbReference type="InterPro" id="IPR050109">
    <property type="entry name" value="HTH-type_TetR-like_transc_reg"/>
</dbReference>
<evidence type="ECO:0000313" key="7">
    <source>
        <dbReference type="Proteomes" id="UP000325211"/>
    </source>
</evidence>
<dbReference type="SUPFAM" id="SSF48498">
    <property type="entry name" value="Tetracyclin repressor-like, C-terminal domain"/>
    <property type="match status" value="1"/>
</dbReference>
<dbReference type="OrthoDB" id="8479950at2"/>
<dbReference type="Pfam" id="PF00440">
    <property type="entry name" value="TetR_N"/>
    <property type="match status" value="1"/>
</dbReference>
<accession>A0A5P2D7N6</accession>
<dbReference type="PROSITE" id="PS50977">
    <property type="entry name" value="HTH_TETR_2"/>
    <property type="match status" value="1"/>
</dbReference>
<evidence type="ECO:0000259" key="5">
    <source>
        <dbReference type="PROSITE" id="PS50977"/>
    </source>
</evidence>
<dbReference type="InterPro" id="IPR036271">
    <property type="entry name" value="Tet_transcr_reg_TetR-rel_C_sf"/>
</dbReference>
<name>A0A5P2D7N6_STRVZ</name>
<dbReference type="GO" id="GO:0003700">
    <property type="term" value="F:DNA-binding transcription factor activity"/>
    <property type="evidence" value="ECO:0007669"/>
    <property type="project" value="TreeGrafter"/>
</dbReference>
<dbReference type="Proteomes" id="UP000325211">
    <property type="component" value="Chromosome"/>
</dbReference>
<dbReference type="SUPFAM" id="SSF46689">
    <property type="entry name" value="Homeodomain-like"/>
    <property type="match status" value="1"/>
</dbReference>
<feature type="DNA-binding region" description="H-T-H motif" evidence="4">
    <location>
        <begin position="37"/>
        <end position="56"/>
    </location>
</feature>
<dbReference type="Pfam" id="PF21943">
    <property type="entry name" value="TetR_C_46"/>
    <property type="match status" value="1"/>
</dbReference>
<feature type="domain" description="HTH tetR-type" evidence="5">
    <location>
        <begin position="14"/>
        <end position="74"/>
    </location>
</feature>
<keyword evidence="1" id="KW-0805">Transcription regulation</keyword>
<evidence type="ECO:0000256" key="1">
    <source>
        <dbReference type="ARBA" id="ARBA00023015"/>
    </source>
</evidence>
<keyword evidence="2 4" id="KW-0238">DNA-binding</keyword>
<dbReference type="PRINTS" id="PR00455">
    <property type="entry name" value="HTHTETR"/>
</dbReference>
<dbReference type="AlphaFoldDB" id="A0A5P2D7N6"/>
<sequence length="253" mass="26918">MNRGQQRGTTERSQVRRAELIAIGRRLFADTSYDALSMDDIAKQAGVAKGLIYYYFESKRGYYLAIVEDSVAELVARAAGELELPPAERVHRTVDSYLHYAEHHQAAYRTIVTGGIGSDAEVLAIRDTVREELVATIAEGAYGRRTLPPLARLALIGWLSGVEGATLDWIGTLRTPGRPGREELGALFVRQLRATLAVIGEFVPECPAPPPLPGTPAFTVPGPAPAAAPVVFPAASGPGPGHSPGSADLAPVT</sequence>
<dbReference type="InterPro" id="IPR009057">
    <property type="entry name" value="Homeodomain-like_sf"/>
</dbReference>
<evidence type="ECO:0000256" key="3">
    <source>
        <dbReference type="ARBA" id="ARBA00023163"/>
    </source>
</evidence>
<dbReference type="GO" id="GO:0000976">
    <property type="term" value="F:transcription cis-regulatory region binding"/>
    <property type="evidence" value="ECO:0007669"/>
    <property type="project" value="TreeGrafter"/>
</dbReference>
<protein>
    <submittedName>
        <fullName evidence="6">TetR family transcriptional regulator</fullName>
    </submittedName>
</protein>
<dbReference type="InterPro" id="IPR001647">
    <property type="entry name" value="HTH_TetR"/>
</dbReference>